<dbReference type="AlphaFoldDB" id="A0A635R8I6"/>
<proteinExistence type="predicted"/>
<name>A0A635R8I6_SALET</name>
<comment type="caution">
    <text evidence="1">The sequence shown here is derived from an EMBL/GenBank/DDBJ whole genome shotgun (WGS) entry which is preliminary data.</text>
</comment>
<gene>
    <name evidence="1" type="ORF">CB695_15915</name>
</gene>
<evidence type="ECO:0000313" key="1">
    <source>
        <dbReference type="EMBL" id="EDH8302958.1"/>
    </source>
</evidence>
<dbReference type="EMBL" id="AAMIYH010000015">
    <property type="protein sequence ID" value="EDH8302958.1"/>
    <property type="molecule type" value="Genomic_DNA"/>
</dbReference>
<protein>
    <submittedName>
        <fullName evidence="1">Uncharacterized protein</fullName>
    </submittedName>
</protein>
<organism evidence="1">
    <name type="scientific">Salmonella enterica subsp. enterica serovar Chester</name>
    <dbReference type="NCBI Taxonomy" id="149386"/>
    <lineage>
        <taxon>Bacteria</taxon>
        <taxon>Pseudomonadati</taxon>
        <taxon>Pseudomonadota</taxon>
        <taxon>Gammaproteobacteria</taxon>
        <taxon>Enterobacterales</taxon>
        <taxon>Enterobacteriaceae</taxon>
        <taxon>Salmonella</taxon>
    </lineage>
</organism>
<sequence>MTAILGIMSRKADVIETFIDQYNNSPYTRLRLRKPQNSTEWVRWFRIWDKTISKINPLFRIRVEPAYWIVMEISLLRIIEKRPIDIKTMFGADTYKMLTNGFVGNGEHTLYQAMLEMCLFDLVTYELGISK</sequence>
<reference evidence="1" key="1">
    <citation type="submission" date="2018-07" db="EMBL/GenBank/DDBJ databases">
        <authorList>
            <person name="Ashton P.M."/>
            <person name="Dallman T."/>
            <person name="Nair S."/>
            <person name="De Pinna E."/>
            <person name="Peters T."/>
            <person name="Grant K."/>
        </authorList>
    </citation>
    <scope>NUCLEOTIDE SEQUENCE</scope>
    <source>
        <strain evidence="1">368335</strain>
    </source>
</reference>
<accession>A0A635R8I6</accession>